<evidence type="ECO:0000313" key="10">
    <source>
        <dbReference type="EMBL" id="ALC21790.1"/>
    </source>
</evidence>
<dbReference type="SUPFAM" id="SSF47203">
    <property type="entry name" value="Acyl-CoA dehydrogenase C-terminal domain-like"/>
    <property type="match status" value="1"/>
</dbReference>
<feature type="domain" description="Acyl-CoA dehydrogenase/oxidase N-terminal" evidence="9">
    <location>
        <begin position="57"/>
        <end position="136"/>
    </location>
</feature>
<dbReference type="Pfam" id="PF00441">
    <property type="entry name" value="Acyl-CoA_dh_1"/>
    <property type="match status" value="1"/>
</dbReference>
<dbReference type="PANTHER" id="PTHR43884">
    <property type="entry name" value="ACYL-COA DEHYDROGENASE"/>
    <property type="match status" value="1"/>
</dbReference>
<dbReference type="InterPro" id="IPR046373">
    <property type="entry name" value="Acyl-CoA_Oxase/DH_mid-dom_sf"/>
</dbReference>
<dbReference type="Pfam" id="PF02771">
    <property type="entry name" value="Acyl-CoA_dh_N"/>
    <property type="match status" value="1"/>
</dbReference>
<sequence length="627" mass="64944">MRSRGGGGAVTAARSATAPPPAPVPAAAPFARAEALDAALGDPWQPDNPYGFAAGAARDAAETYPAAAEARLRAEGFHLCHLPESLGGTLRSFEDTHVLVRVCARRDVNVMPATMFSISAVMTVLAAGTAEQHRRVAGWLRDGRTVAFGLSEEQAGSDVLANSCRLDEDGGLTGVKWLVGRGASADAAVVVARTAQRGPAAFTALLLGPEELADDRVRRLPARRTTGMRGIDFADLEFDGLAVPPGAVVGETGSGLAGALRAQQIVRLMSTAGCLATADTALRTALRFTREHRTGGERVADTPYGSRELALAAAELIATDVTVLAAARLVHVAPESFGLCSSVVKHVATRLTAACATRSRALTGARGVLREGRGAVLDKAVRDNAMVAVIDTSVLGNLRAIAMHLPAYSAVCGGEPGGAAQEDGAAADRERRLTTVFAFGDADALPGVEPAALDLGVRPKDDILLGFAGHADAIAAELGHRGEARAAALVREVHRTLGGAVREAASAQRDRARSLKASPELLDLADRACLLYAAATAALTWWFHRDGAGLYGDRAPGGAGWLTAVLGLLTTLVDGREPRSAGPDAAPAGRLITELDAAHRLFTALPVRLSDGTAHRAGPDDVEDDER</sequence>
<comment type="cofactor">
    <cofactor evidence="1 5">
        <name>FAD</name>
        <dbReference type="ChEBI" id="CHEBI:57692"/>
    </cofactor>
</comment>
<dbReference type="PANTHER" id="PTHR43884:SF12">
    <property type="entry name" value="ISOVALERYL-COA DEHYDROGENASE, MITOCHONDRIAL-RELATED"/>
    <property type="match status" value="1"/>
</dbReference>
<dbReference type="InterPro" id="IPR009075">
    <property type="entry name" value="AcylCo_DH/oxidase_C"/>
</dbReference>
<dbReference type="GO" id="GO:0003995">
    <property type="term" value="F:acyl-CoA dehydrogenase activity"/>
    <property type="evidence" value="ECO:0007669"/>
    <property type="project" value="InterPro"/>
</dbReference>
<dbReference type="InterPro" id="IPR013786">
    <property type="entry name" value="AcylCoA_DH/ox_N"/>
</dbReference>
<dbReference type="GO" id="GO:0050660">
    <property type="term" value="F:flavin adenine dinucleotide binding"/>
    <property type="evidence" value="ECO:0007669"/>
    <property type="project" value="InterPro"/>
</dbReference>
<evidence type="ECO:0000259" key="7">
    <source>
        <dbReference type="Pfam" id="PF00441"/>
    </source>
</evidence>
<dbReference type="Pfam" id="PF02770">
    <property type="entry name" value="Acyl-CoA_dh_M"/>
    <property type="match status" value="1"/>
</dbReference>
<proteinExistence type="inferred from homology"/>
<dbReference type="Gene3D" id="1.20.140.10">
    <property type="entry name" value="Butyryl-CoA Dehydrogenase, subunit A, domain 3"/>
    <property type="match status" value="1"/>
</dbReference>
<organism evidence="10">
    <name type="scientific">Streptomyces pristinaespiralis</name>
    <dbReference type="NCBI Taxonomy" id="38300"/>
    <lineage>
        <taxon>Bacteria</taxon>
        <taxon>Bacillati</taxon>
        <taxon>Actinomycetota</taxon>
        <taxon>Actinomycetes</taxon>
        <taxon>Kitasatosporales</taxon>
        <taxon>Streptomycetaceae</taxon>
        <taxon>Streptomyces</taxon>
    </lineage>
</organism>
<evidence type="ECO:0000256" key="1">
    <source>
        <dbReference type="ARBA" id="ARBA00001974"/>
    </source>
</evidence>
<keyword evidence="4 5" id="KW-0274">FAD</keyword>
<comment type="similarity">
    <text evidence="2 5">Belongs to the acyl-CoA dehydrogenase family.</text>
</comment>
<evidence type="ECO:0000256" key="5">
    <source>
        <dbReference type="RuleBase" id="RU362125"/>
    </source>
</evidence>
<dbReference type="Gene3D" id="1.10.540.10">
    <property type="entry name" value="Acyl-CoA dehydrogenase/oxidase, N-terminal domain"/>
    <property type="match status" value="1"/>
</dbReference>
<feature type="domain" description="Acyl-CoA oxidase/dehydrogenase middle" evidence="8">
    <location>
        <begin position="147"/>
        <end position="239"/>
    </location>
</feature>
<evidence type="ECO:0000259" key="8">
    <source>
        <dbReference type="Pfam" id="PF02770"/>
    </source>
</evidence>
<evidence type="ECO:0000256" key="3">
    <source>
        <dbReference type="ARBA" id="ARBA00022630"/>
    </source>
</evidence>
<dbReference type="InterPro" id="IPR006089">
    <property type="entry name" value="Acyl-CoA_DH_CS"/>
</dbReference>
<evidence type="ECO:0000256" key="2">
    <source>
        <dbReference type="ARBA" id="ARBA00009347"/>
    </source>
</evidence>
<name>A0A0M4DAE9_STRPR</name>
<keyword evidence="3 5" id="KW-0285">Flavoprotein</keyword>
<evidence type="ECO:0000256" key="4">
    <source>
        <dbReference type="ARBA" id="ARBA00022827"/>
    </source>
</evidence>
<dbReference type="PROSITE" id="PS00072">
    <property type="entry name" value="ACYL_COA_DH_1"/>
    <property type="match status" value="1"/>
</dbReference>
<dbReference type="InterPro" id="IPR009100">
    <property type="entry name" value="AcylCoA_DH/oxidase_NM_dom_sf"/>
</dbReference>
<dbReference type="STRING" id="38300.SPRI_3484"/>
<keyword evidence="5" id="KW-0560">Oxidoreductase</keyword>
<accession>A0A0M4DAE9</accession>
<dbReference type="InterPro" id="IPR036250">
    <property type="entry name" value="AcylCo_DH-like_C"/>
</dbReference>
<dbReference type="EMBL" id="CP011340">
    <property type="protein sequence ID" value="ALC21790.1"/>
    <property type="molecule type" value="Genomic_DNA"/>
</dbReference>
<evidence type="ECO:0000259" key="9">
    <source>
        <dbReference type="Pfam" id="PF02771"/>
    </source>
</evidence>
<dbReference type="SUPFAM" id="SSF56645">
    <property type="entry name" value="Acyl-CoA dehydrogenase NM domain-like"/>
    <property type="match status" value="1"/>
</dbReference>
<evidence type="ECO:0000256" key="6">
    <source>
        <dbReference type="SAM" id="MobiDB-lite"/>
    </source>
</evidence>
<feature type="domain" description="Acyl-CoA dehydrogenase/oxidase C-terminal" evidence="7">
    <location>
        <begin position="253"/>
        <end position="384"/>
    </location>
</feature>
<gene>
    <name evidence="10" type="ORF">SPRI_3484</name>
</gene>
<protein>
    <recommendedName>
        <fullName evidence="12">Acyl-CoA dehydrogenase</fullName>
    </recommendedName>
</protein>
<evidence type="ECO:0000313" key="11">
    <source>
        <dbReference type="Proteomes" id="UP000060513"/>
    </source>
</evidence>
<dbReference type="KEGG" id="spri:SPRI_3484"/>
<dbReference type="Gene3D" id="2.40.110.10">
    <property type="entry name" value="Butyryl-CoA Dehydrogenase, subunit A, domain 2"/>
    <property type="match status" value="1"/>
</dbReference>
<dbReference type="Proteomes" id="UP000060513">
    <property type="component" value="Chromosome"/>
</dbReference>
<dbReference type="InterPro" id="IPR006091">
    <property type="entry name" value="Acyl-CoA_Oxase/DH_mid-dom"/>
</dbReference>
<reference evidence="10 11" key="1">
    <citation type="submission" date="2015-08" db="EMBL/GenBank/DDBJ databases">
        <title>Genome sequence of the pristinamycin over-producing bacterium Streptomyces pristinaespiralis HCCB10218.</title>
        <authorList>
            <person name="Tian J."/>
            <person name="Yang J."/>
            <person name="Li L."/>
            <person name="Ruan L."/>
            <person name="Wei W."/>
            <person name="Zheng G."/>
            <person name="Wei Z."/>
            <person name="Yang S."/>
            <person name="Ge M."/>
            <person name="Jiang W."/>
            <person name="Lu Y."/>
        </authorList>
    </citation>
    <scope>NUCLEOTIDE SEQUENCE [LARGE SCALE GENOMIC DNA]</scope>
    <source>
        <strain evidence="10 11">HCCB 10218</strain>
    </source>
</reference>
<evidence type="ECO:0008006" key="12">
    <source>
        <dbReference type="Google" id="ProtNLM"/>
    </source>
</evidence>
<feature type="region of interest" description="Disordered" evidence="6">
    <location>
        <begin position="1"/>
        <end position="26"/>
    </location>
</feature>
<dbReference type="InterPro" id="IPR037069">
    <property type="entry name" value="AcylCoA_DH/ox_N_sf"/>
</dbReference>
<dbReference type="AlphaFoldDB" id="A0A0M4DAE9"/>
<dbReference type="PATRIC" id="fig|38300.4.peg.3656"/>